<keyword evidence="3" id="KW-1185">Reference proteome</keyword>
<dbReference type="Proteomes" id="UP000735302">
    <property type="component" value="Unassembled WGS sequence"/>
</dbReference>
<dbReference type="AlphaFoldDB" id="A0AAV3ZZ82"/>
<feature type="compositionally biased region" description="Polar residues" evidence="1">
    <location>
        <begin position="99"/>
        <end position="113"/>
    </location>
</feature>
<gene>
    <name evidence="2" type="ORF">PoB_002700500</name>
</gene>
<organism evidence="2 3">
    <name type="scientific">Plakobranchus ocellatus</name>
    <dbReference type="NCBI Taxonomy" id="259542"/>
    <lineage>
        <taxon>Eukaryota</taxon>
        <taxon>Metazoa</taxon>
        <taxon>Spiralia</taxon>
        <taxon>Lophotrochozoa</taxon>
        <taxon>Mollusca</taxon>
        <taxon>Gastropoda</taxon>
        <taxon>Heterobranchia</taxon>
        <taxon>Euthyneura</taxon>
        <taxon>Panpulmonata</taxon>
        <taxon>Sacoglossa</taxon>
        <taxon>Placobranchoidea</taxon>
        <taxon>Plakobranchidae</taxon>
        <taxon>Plakobranchus</taxon>
    </lineage>
</organism>
<comment type="caution">
    <text evidence="2">The sequence shown here is derived from an EMBL/GenBank/DDBJ whole genome shotgun (WGS) entry which is preliminary data.</text>
</comment>
<evidence type="ECO:0000313" key="3">
    <source>
        <dbReference type="Proteomes" id="UP000735302"/>
    </source>
</evidence>
<reference evidence="2 3" key="1">
    <citation type="journal article" date="2021" name="Elife">
        <title>Chloroplast acquisition without the gene transfer in kleptoplastic sea slugs, Plakobranchus ocellatus.</title>
        <authorList>
            <person name="Maeda T."/>
            <person name="Takahashi S."/>
            <person name="Yoshida T."/>
            <person name="Shimamura S."/>
            <person name="Takaki Y."/>
            <person name="Nagai Y."/>
            <person name="Toyoda A."/>
            <person name="Suzuki Y."/>
            <person name="Arimoto A."/>
            <person name="Ishii H."/>
            <person name="Satoh N."/>
            <person name="Nishiyama T."/>
            <person name="Hasebe M."/>
            <person name="Maruyama T."/>
            <person name="Minagawa J."/>
            <person name="Obokata J."/>
            <person name="Shigenobu S."/>
        </authorList>
    </citation>
    <scope>NUCLEOTIDE SEQUENCE [LARGE SCALE GENOMIC DNA]</scope>
</reference>
<proteinExistence type="predicted"/>
<dbReference type="InterPro" id="IPR011042">
    <property type="entry name" value="6-blade_b-propeller_TolB-like"/>
</dbReference>
<dbReference type="Gene3D" id="2.120.10.30">
    <property type="entry name" value="TolB, C-terminal domain"/>
    <property type="match status" value="1"/>
</dbReference>
<protein>
    <submittedName>
        <fullName evidence="2">Uncharacterized protein</fullName>
    </submittedName>
</protein>
<feature type="region of interest" description="Disordered" evidence="1">
    <location>
        <begin position="99"/>
        <end position="121"/>
    </location>
</feature>
<accession>A0AAV3ZZ82</accession>
<evidence type="ECO:0000313" key="2">
    <source>
        <dbReference type="EMBL" id="GFO00500.1"/>
    </source>
</evidence>
<name>A0AAV3ZZ82_9GAST</name>
<evidence type="ECO:0000256" key="1">
    <source>
        <dbReference type="SAM" id="MobiDB-lite"/>
    </source>
</evidence>
<dbReference type="EMBL" id="BLXT01003118">
    <property type="protein sequence ID" value="GFO00500.1"/>
    <property type="molecule type" value="Genomic_DNA"/>
</dbReference>
<sequence length="360" mass="38867">MAARESEQFSRKRKTLDVLEEDYLTNVKKYISAVKAAIRDEPPTQAEEIYHSAITFLIQEIPNPKSLAITPLQSTPTTSKSTPMTSPPTILPITPVLSITNPSPSSSAETSPIGSPIPRPLEEVRQETTFISTLTTEMVVLPGGQAAAAAAAAVTLPPTAPSASALSSPLEILRQRQTFPAKTIADQKETWIQDVKLLPGGRLVLADVVNSCVKLFDTQGQHLHTLECRSGPRRLAVLDSSSIRHTVVVTVPLCQVLVLEVAEDNMTIKRTLQTSRAYVAVAAINDKTLAVGYSEPRNRGIHLIDLGGQVLRQICSSVDPLYMDITEDGDLVCSTRDKTIARVQVDTGAVVFDKSGLPSL</sequence>
<dbReference type="SUPFAM" id="SSF75011">
    <property type="entry name" value="3-carboxy-cis,cis-mucoante lactonizing enzyme"/>
    <property type="match status" value="1"/>
</dbReference>